<feature type="non-terminal residue" evidence="2">
    <location>
        <position position="65"/>
    </location>
</feature>
<proteinExistence type="predicted"/>
<protein>
    <submittedName>
        <fullName evidence="2">Uncharacterized protein</fullName>
    </submittedName>
</protein>
<organism evidence="2">
    <name type="scientific">Dissoconium aciculare CBS 342.82</name>
    <dbReference type="NCBI Taxonomy" id="1314786"/>
    <lineage>
        <taxon>Eukaryota</taxon>
        <taxon>Fungi</taxon>
        <taxon>Dikarya</taxon>
        <taxon>Ascomycota</taxon>
        <taxon>Pezizomycotina</taxon>
        <taxon>Dothideomycetes</taxon>
        <taxon>Dothideomycetidae</taxon>
        <taxon>Mycosphaerellales</taxon>
        <taxon>Dissoconiaceae</taxon>
        <taxon>Dissoconium</taxon>
    </lineage>
</organism>
<dbReference type="OrthoDB" id="1658288at2759"/>
<evidence type="ECO:0000313" key="1">
    <source>
        <dbReference type="Proteomes" id="UP000504637"/>
    </source>
</evidence>
<evidence type="ECO:0000313" key="2">
    <source>
        <dbReference type="RefSeq" id="XP_033460942.1"/>
    </source>
</evidence>
<dbReference type="AlphaFoldDB" id="A0A6J3M758"/>
<reference evidence="2" key="1">
    <citation type="submission" date="2020-01" db="EMBL/GenBank/DDBJ databases">
        <authorList>
            <consortium name="DOE Joint Genome Institute"/>
            <person name="Haridas S."/>
            <person name="Albert R."/>
            <person name="Binder M."/>
            <person name="Bloem J."/>
            <person name="Labutti K."/>
            <person name="Salamov A."/>
            <person name="Andreopoulos B."/>
            <person name="Baker S.E."/>
            <person name="Barry K."/>
            <person name="Bills G."/>
            <person name="Bluhm B.H."/>
            <person name="Cannon C."/>
            <person name="Castanera R."/>
            <person name="Culley D.E."/>
            <person name="Daum C."/>
            <person name="Ezra D."/>
            <person name="Gonzalez J.B."/>
            <person name="Henrissat B."/>
            <person name="Kuo A."/>
            <person name="Liang C."/>
            <person name="Lipzen A."/>
            <person name="Lutzoni F."/>
            <person name="Magnuson J."/>
            <person name="Mondo S."/>
            <person name="Nolan M."/>
            <person name="Ohm R."/>
            <person name="Pangilinan J."/>
            <person name="Park H.-J."/>
            <person name="Ramirez L."/>
            <person name="Alfaro M."/>
            <person name="Sun H."/>
            <person name="Tritt A."/>
            <person name="Yoshinaga Y."/>
            <person name="Zwiers L.-H."/>
            <person name="Turgeon B.G."/>
            <person name="Goodwin S.B."/>
            <person name="Spatafora J.W."/>
            <person name="Crous P.W."/>
            <person name="Grigoriev I.V."/>
        </authorList>
    </citation>
    <scope>NUCLEOTIDE SEQUENCE</scope>
    <source>
        <strain evidence="2">CBS 342.82</strain>
    </source>
</reference>
<dbReference type="Proteomes" id="UP000504637">
    <property type="component" value="Unplaced"/>
</dbReference>
<gene>
    <name evidence="2" type="ORF">K489DRAFT_379908</name>
</gene>
<keyword evidence="1" id="KW-1185">Reference proteome</keyword>
<sequence length="65" mass="7582">MKVGKDLGLRLAVYTKVIGARVAIYRLDEAEQALECYRIAYFLSDWEKSQEVENLYIRALRGKEK</sequence>
<dbReference type="GeneID" id="54362561"/>
<name>A0A6J3M758_9PEZI</name>
<accession>A0A6J3M758</accession>
<reference evidence="2" key="2">
    <citation type="submission" date="2020-04" db="EMBL/GenBank/DDBJ databases">
        <authorList>
            <consortium name="NCBI Genome Project"/>
        </authorList>
    </citation>
    <scope>NUCLEOTIDE SEQUENCE</scope>
    <source>
        <strain evidence="2">CBS 342.82</strain>
    </source>
</reference>
<dbReference type="RefSeq" id="XP_033460942.1">
    <property type="nucleotide sequence ID" value="XM_033604761.1"/>
</dbReference>
<reference evidence="2" key="3">
    <citation type="submission" date="2025-08" db="UniProtKB">
        <authorList>
            <consortium name="RefSeq"/>
        </authorList>
    </citation>
    <scope>IDENTIFICATION</scope>
    <source>
        <strain evidence="2">CBS 342.82</strain>
    </source>
</reference>